<gene>
    <name evidence="4" type="primary">LOC101887871</name>
</gene>
<keyword evidence="1" id="KW-1015">Disulfide bond</keyword>
<keyword evidence="2" id="KW-1133">Transmembrane helix</keyword>
<comment type="cofactor">
    <cofactor evidence="1">
        <name>Zn(2+)</name>
        <dbReference type="ChEBI" id="CHEBI:29105"/>
    </cofactor>
</comment>
<keyword evidence="1" id="KW-0645">Protease</keyword>
<keyword evidence="1" id="KW-0224">Dipeptidase</keyword>
<proteinExistence type="inferred from homology"/>
<dbReference type="EC" id="3.4.13.19" evidence="1"/>
<dbReference type="InterPro" id="IPR008257">
    <property type="entry name" value="Pept_M19"/>
</dbReference>
<name>A0ABM3VR73_MUSDO</name>
<evidence type="ECO:0000313" key="3">
    <source>
        <dbReference type="Proteomes" id="UP001652621"/>
    </source>
</evidence>
<dbReference type="Gene3D" id="3.20.20.140">
    <property type="entry name" value="Metal-dependent hydrolases"/>
    <property type="match status" value="1"/>
</dbReference>
<organism evidence="3 4">
    <name type="scientific">Musca domestica</name>
    <name type="common">House fly</name>
    <dbReference type="NCBI Taxonomy" id="7370"/>
    <lineage>
        <taxon>Eukaryota</taxon>
        <taxon>Metazoa</taxon>
        <taxon>Ecdysozoa</taxon>
        <taxon>Arthropoda</taxon>
        <taxon>Hexapoda</taxon>
        <taxon>Insecta</taxon>
        <taxon>Pterygota</taxon>
        <taxon>Neoptera</taxon>
        <taxon>Endopterygota</taxon>
        <taxon>Diptera</taxon>
        <taxon>Brachycera</taxon>
        <taxon>Muscomorpha</taxon>
        <taxon>Muscoidea</taxon>
        <taxon>Muscidae</taxon>
        <taxon>Musca</taxon>
    </lineage>
</organism>
<comment type="subcellular location">
    <subcellularLocation>
        <location evidence="1">Membrane</location>
        <topology evidence="1">Lipid-anchor</topology>
        <topology evidence="1">GPI-anchor</topology>
    </subcellularLocation>
</comment>
<keyword evidence="3" id="KW-1185">Reference proteome</keyword>
<keyword evidence="1" id="KW-0479">Metal-binding</keyword>
<dbReference type="RefSeq" id="XP_058988302.1">
    <property type="nucleotide sequence ID" value="XM_059132319.1"/>
</dbReference>
<evidence type="ECO:0000313" key="4">
    <source>
        <dbReference type="RefSeq" id="XP_058988302.1"/>
    </source>
</evidence>
<keyword evidence="2" id="KW-0472">Membrane</keyword>
<evidence type="ECO:0000256" key="2">
    <source>
        <dbReference type="SAM" id="Phobius"/>
    </source>
</evidence>
<accession>A0ABM3VR73</accession>
<dbReference type="PANTHER" id="PTHR10443">
    <property type="entry name" value="MICROSOMAL DIPEPTIDASE"/>
    <property type="match status" value="1"/>
</dbReference>
<dbReference type="Pfam" id="PF01244">
    <property type="entry name" value="Peptidase_M19"/>
    <property type="match status" value="1"/>
</dbReference>
<dbReference type="CDD" id="cd01301">
    <property type="entry name" value="rDP_like"/>
    <property type="match status" value="1"/>
</dbReference>
<keyword evidence="1" id="KW-0449">Lipoprotein</keyword>
<protein>
    <recommendedName>
        <fullName evidence="1">Dipeptidase</fullName>
        <ecNumber evidence="1">3.4.13.19</ecNumber>
    </recommendedName>
</protein>
<evidence type="ECO:0000256" key="1">
    <source>
        <dbReference type="RuleBase" id="RU341113"/>
    </source>
</evidence>
<keyword evidence="1" id="KW-0862">Zinc</keyword>
<reference evidence="4" key="1">
    <citation type="submission" date="2025-08" db="UniProtKB">
        <authorList>
            <consortium name="RefSeq"/>
        </authorList>
    </citation>
    <scope>IDENTIFICATION</scope>
    <source>
        <strain evidence="4">Aabys</strain>
        <tissue evidence="4">Whole body</tissue>
    </source>
</reference>
<comment type="catalytic activity">
    <reaction evidence="1">
        <text>an L-aminoacyl-L-amino acid + H2O = 2 an L-alpha-amino acid</text>
        <dbReference type="Rhea" id="RHEA:48940"/>
        <dbReference type="ChEBI" id="CHEBI:15377"/>
        <dbReference type="ChEBI" id="CHEBI:59869"/>
        <dbReference type="ChEBI" id="CHEBI:77460"/>
        <dbReference type="EC" id="3.4.13.19"/>
    </reaction>
</comment>
<keyword evidence="2" id="KW-0812">Transmembrane</keyword>
<dbReference type="GeneID" id="101887871"/>
<comment type="similarity">
    <text evidence="1">Belongs to the metallo-dependent hydrolases superfamily. Peptidase M19 family.</text>
</comment>
<keyword evidence="1" id="KW-0378">Hydrolase</keyword>
<sequence>MDCKKSTLLLCHSKKAMKSRKLPKGFVLCGLNCLTFVYFPLVLPIVTCSSSDLDYRLQRVKNVLKEVPLIDGHNDLPWNIRKFLKNQLKDFHFAGDLRQVQPWSNSAWSHTDLRRLKEGMVSAQFWSAYAPCSSQHLDAVQLTLEQIDLIRRLVNLYPHQMSLVTTASGIEKTHKSGKIASLIGVEGGHAIGTSLSVLRMFYQLGARYLTLTHTCNTPWADCCKVDEPGKYPHIGGLSKFGKLVVQEMNRLGMIVDLSHVSVPTMLDALGSSKAPVIFSHSSAHAICNSSRNVPDHVLQRIAINGGLVMVAFYPHFVSCSGQATLHDVVAHINHIREVAGIDHVGIGAGYDGVNLVPKGLEDVSKYPHLLAALLESEKWSEEDIAKLAGKNLIRVFKEVEAVRDEMELLKVPPLDQSIPAEDIMGRSYCRYQGPRT</sequence>
<keyword evidence="1" id="KW-0482">Metalloprotease</keyword>
<dbReference type="Proteomes" id="UP001652621">
    <property type="component" value="Unplaced"/>
</dbReference>
<dbReference type="SUPFAM" id="SSF51556">
    <property type="entry name" value="Metallo-dependent hydrolases"/>
    <property type="match status" value="1"/>
</dbReference>
<comment type="subunit">
    <text evidence="1">Homodimer; disulfide-linked.</text>
</comment>
<keyword evidence="1" id="KW-0336">GPI-anchor</keyword>
<keyword evidence="1" id="KW-0325">Glycoprotein</keyword>
<dbReference type="PANTHER" id="PTHR10443:SF46">
    <property type="entry name" value="DIPEPTIDASE"/>
    <property type="match status" value="1"/>
</dbReference>
<dbReference type="InterPro" id="IPR032466">
    <property type="entry name" value="Metal_Hydrolase"/>
</dbReference>
<dbReference type="PROSITE" id="PS51365">
    <property type="entry name" value="RENAL_DIPEPTIDASE_2"/>
    <property type="match status" value="1"/>
</dbReference>
<feature type="transmembrane region" description="Helical" evidence="2">
    <location>
        <begin position="25"/>
        <end position="46"/>
    </location>
</feature>